<organism evidence="1 2">
    <name type="scientific">Methanosalsum zhilinae (strain DSM 4017 / NBRC 107636 / OCM 62 / WeN5)</name>
    <name type="common">Methanohalophilus zhilinae</name>
    <dbReference type="NCBI Taxonomy" id="679901"/>
    <lineage>
        <taxon>Archaea</taxon>
        <taxon>Methanobacteriati</taxon>
        <taxon>Methanobacteriota</taxon>
        <taxon>Stenosarchaea group</taxon>
        <taxon>Methanomicrobia</taxon>
        <taxon>Methanosarcinales</taxon>
        <taxon>Methanosarcinaceae</taxon>
        <taxon>Methanosalsum</taxon>
    </lineage>
</organism>
<keyword evidence="2" id="KW-1185">Reference proteome</keyword>
<evidence type="ECO:0000313" key="2">
    <source>
        <dbReference type="Proteomes" id="UP000006622"/>
    </source>
</evidence>
<dbReference type="Proteomes" id="UP000006622">
    <property type="component" value="Chromosome"/>
</dbReference>
<protein>
    <submittedName>
        <fullName evidence="1">Uncharacterized protein</fullName>
    </submittedName>
</protein>
<dbReference type="GeneID" id="10821721"/>
<dbReference type="STRING" id="679901.Mzhil_0125"/>
<name>F7XMY4_METZD</name>
<dbReference type="EMBL" id="CP002101">
    <property type="protein sequence ID" value="AEH60005.1"/>
    <property type="molecule type" value="Genomic_DNA"/>
</dbReference>
<evidence type="ECO:0000313" key="1">
    <source>
        <dbReference type="EMBL" id="AEH60005.1"/>
    </source>
</evidence>
<reference evidence="1 2" key="1">
    <citation type="submission" date="2010-07" db="EMBL/GenBank/DDBJ databases">
        <title>The complete genome of Methanosalsum zhilinae DSM 4017.</title>
        <authorList>
            <consortium name="US DOE Joint Genome Institute (JGI-PGF)"/>
            <person name="Lucas S."/>
            <person name="Copeland A."/>
            <person name="Lapidus A."/>
            <person name="Glavina del Rio T."/>
            <person name="Dalin E."/>
            <person name="Tice H."/>
            <person name="Bruce D."/>
            <person name="Goodwin L."/>
            <person name="Pitluck S."/>
            <person name="Kyrpides N."/>
            <person name="Mavromatis K."/>
            <person name="Ovchinnikova G."/>
            <person name="Daligault H."/>
            <person name="Detter J.C."/>
            <person name="Han C."/>
            <person name="Tapia R."/>
            <person name="Larimer F."/>
            <person name="Land M."/>
            <person name="Hauser L."/>
            <person name="Markowitz V."/>
            <person name="Cheng J.-F."/>
            <person name="Hugenholtz P."/>
            <person name="Woyke T."/>
            <person name="Wu D."/>
            <person name="Spring S."/>
            <person name="Schueler E."/>
            <person name="Brambilla E."/>
            <person name="Klenk H.-P."/>
            <person name="Eisen J.A."/>
        </authorList>
    </citation>
    <scope>NUCLEOTIDE SEQUENCE [LARGE SCALE GENOMIC DNA]</scope>
    <source>
        <strain evidence="2">DSM 4017 / NBRC 107636 / OCM 62 / WeN5</strain>
    </source>
</reference>
<dbReference type="HOGENOM" id="CLU_2392948_0_0_2"/>
<dbReference type="OrthoDB" id="379503at2157"/>
<proteinExistence type="predicted"/>
<accession>F7XMY4</accession>
<sequence>MERKVKVVSDGISFTIWVDNGLYLKNVPQIAVVQGTALPKDSSEQTITTINYGGYDPEDFMRVIEGPYSYSYLESPHMDDGMYGDVMYYYPTK</sequence>
<dbReference type="AlphaFoldDB" id="F7XMY4"/>
<dbReference type="RefSeq" id="WP_013897444.1">
    <property type="nucleotide sequence ID" value="NC_015676.1"/>
</dbReference>
<dbReference type="KEGG" id="mzh:Mzhil_0125"/>
<gene>
    <name evidence="1" type="ordered locus">Mzhil_0125</name>
</gene>